<sequence length="405" mass="44378">MQHSLFRKFCTITATLCLVVMHNAISQSTETKYFNDVTTTHLPIDADAHTLDVVLADVNGDGHLDAILALESLPNRLYLNDGTGKFIWKKGVFAEKSHDTEHVRAGDFDKDGHLDIIFVAEDDQNHEFYLGNGDGTFRNVSERLPAKSEANGLDIGDVNGDGLLDIIVGNTGPTPQNFLWINNPEKPGNFIDYTRKGLPAIRTETQSVKLSDLNGDGFLDLIAGNEVPPNRLFFNDGKGHFTEHPEKLDLLAPLHTREVLTFDANGDGHPDILFLNLTSNGGKFEKDPTTRLLINDGKGNFKDETAKRIPKQTYSSYAGAIFDFNHDGSPDIILSAIKIPPFEAMQVQALQNDGKGNFKLVTDQVIPASTVGRSWGIAVGDVNGDGKPDIFIGQWGTQARLLLGK</sequence>
<dbReference type="PANTHER" id="PTHR46580">
    <property type="entry name" value="SENSOR KINASE-RELATED"/>
    <property type="match status" value="1"/>
</dbReference>
<protein>
    <submittedName>
        <fullName evidence="2">Repeat domain-containing protein</fullName>
    </submittedName>
</protein>
<evidence type="ECO:0000256" key="1">
    <source>
        <dbReference type="ARBA" id="ARBA00022729"/>
    </source>
</evidence>
<dbReference type="Pfam" id="PF13517">
    <property type="entry name" value="FG-GAP_3"/>
    <property type="match status" value="3"/>
</dbReference>
<reference evidence="2 3" key="1">
    <citation type="submission" date="2016-10" db="EMBL/GenBank/DDBJ databases">
        <authorList>
            <person name="de Groot N.N."/>
        </authorList>
    </citation>
    <scope>NUCLEOTIDE SEQUENCE [LARGE SCALE GENOMIC DNA]</scope>
    <source>
        <strain evidence="2 3">ATCC 51969</strain>
    </source>
</reference>
<dbReference type="InterPro" id="IPR013517">
    <property type="entry name" value="FG-GAP"/>
</dbReference>
<evidence type="ECO:0000313" key="2">
    <source>
        <dbReference type="EMBL" id="SFE94676.1"/>
    </source>
</evidence>
<dbReference type="RefSeq" id="WP_081857534.1">
    <property type="nucleotide sequence ID" value="NZ_FONS01000003.1"/>
</dbReference>
<organism evidence="2 3">
    <name type="scientific">Pedobacter antarcticus</name>
    <dbReference type="NCBI Taxonomy" id="34086"/>
    <lineage>
        <taxon>Bacteria</taxon>
        <taxon>Pseudomonadati</taxon>
        <taxon>Bacteroidota</taxon>
        <taxon>Sphingobacteriia</taxon>
        <taxon>Sphingobacteriales</taxon>
        <taxon>Sphingobacteriaceae</taxon>
        <taxon>Pedobacter</taxon>
    </lineage>
</organism>
<gene>
    <name evidence="2" type="ORF">SAMN03003324_01928</name>
</gene>
<proteinExistence type="predicted"/>
<dbReference type="SUPFAM" id="SSF69318">
    <property type="entry name" value="Integrin alpha N-terminal domain"/>
    <property type="match status" value="1"/>
</dbReference>
<accession>A0A1I2EQA2</accession>
<dbReference type="PANTHER" id="PTHR46580:SF4">
    <property type="entry name" value="ATP_GTP-BINDING PROTEIN"/>
    <property type="match status" value="1"/>
</dbReference>
<dbReference type="STRING" id="34086.SAMN04488084_10671"/>
<name>A0A1I2EQA2_9SPHI</name>
<dbReference type="Gene3D" id="2.130.10.130">
    <property type="entry name" value="Integrin alpha, N-terminal"/>
    <property type="match status" value="3"/>
</dbReference>
<dbReference type="EMBL" id="FONS01000003">
    <property type="protein sequence ID" value="SFE94676.1"/>
    <property type="molecule type" value="Genomic_DNA"/>
</dbReference>
<dbReference type="Pfam" id="PF01839">
    <property type="entry name" value="FG-GAP"/>
    <property type="match status" value="1"/>
</dbReference>
<keyword evidence="1" id="KW-0732">Signal</keyword>
<dbReference type="Proteomes" id="UP000183129">
    <property type="component" value="Unassembled WGS sequence"/>
</dbReference>
<dbReference type="InterPro" id="IPR028994">
    <property type="entry name" value="Integrin_alpha_N"/>
</dbReference>
<dbReference type="AlphaFoldDB" id="A0A1I2EQA2"/>
<evidence type="ECO:0000313" key="3">
    <source>
        <dbReference type="Proteomes" id="UP000183129"/>
    </source>
</evidence>